<feature type="region of interest" description="Disordered" evidence="1">
    <location>
        <begin position="178"/>
        <end position="202"/>
    </location>
</feature>
<dbReference type="Pfam" id="PF14111">
    <property type="entry name" value="DUF4283"/>
    <property type="match status" value="1"/>
</dbReference>
<evidence type="ECO:0000259" key="2">
    <source>
        <dbReference type="Pfam" id="PF14111"/>
    </source>
</evidence>
<reference evidence="3" key="1">
    <citation type="submission" date="2022-02" db="EMBL/GenBank/DDBJ databases">
        <authorList>
            <person name="Henning P.M."/>
            <person name="McCubbin A.G."/>
            <person name="Shore J.S."/>
        </authorList>
    </citation>
    <scope>NUCLEOTIDE SEQUENCE</scope>
    <source>
        <strain evidence="3">F60SS</strain>
        <tissue evidence="3">Leaves</tissue>
    </source>
</reference>
<comment type="caution">
    <text evidence="3">The sequence shown here is derived from an EMBL/GenBank/DDBJ whole genome shotgun (WGS) entry which is preliminary data.</text>
</comment>
<dbReference type="OrthoDB" id="1705899at2759"/>
<dbReference type="Proteomes" id="UP001141552">
    <property type="component" value="Unassembled WGS sequence"/>
</dbReference>
<accession>A0A9Q0GHL1</accession>
<sequence>MAASASSRIIDLGGVCADTGGVSPEESLGACVACTYVVGKILGDRRPHISQIRSQMMGVWYIKGDFRITLKPNNISLYGFELEVDKRKVLKGTPWPVPNMYLCLKGWYPDMILSQDVAARKKRKVREEDIASPSQESARRFHTEIMNTMAVLITVLHDASPIHASAVHAFKMEVEARAQEKVSGNQGDGETGTPLLGSQTGE</sequence>
<evidence type="ECO:0000256" key="1">
    <source>
        <dbReference type="SAM" id="MobiDB-lite"/>
    </source>
</evidence>
<dbReference type="EMBL" id="JAKUCV010000336">
    <property type="protein sequence ID" value="KAJ4850429.1"/>
    <property type="molecule type" value="Genomic_DNA"/>
</dbReference>
<dbReference type="AlphaFoldDB" id="A0A9Q0GHL1"/>
<organism evidence="3 4">
    <name type="scientific">Turnera subulata</name>
    <dbReference type="NCBI Taxonomy" id="218843"/>
    <lineage>
        <taxon>Eukaryota</taxon>
        <taxon>Viridiplantae</taxon>
        <taxon>Streptophyta</taxon>
        <taxon>Embryophyta</taxon>
        <taxon>Tracheophyta</taxon>
        <taxon>Spermatophyta</taxon>
        <taxon>Magnoliopsida</taxon>
        <taxon>eudicotyledons</taxon>
        <taxon>Gunneridae</taxon>
        <taxon>Pentapetalae</taxon>
        <taxon>rosids</taxon>
        <taxon>fabids</taxon>
        <taxon>Malpighiales</taxon>
        <taxon>Passifloraceae</taxon>
        <taxon>Turnera</taxon>
    </lineage>
</organism>
<evidence type="ECO:0000313" key="4">
    <source>
        <dbReference type="Proteomes" id="UP001141552"/>
    </source>
</evidence>
<name>A0A9Q0GHL1_9ROSI</name>
<dbReference type="InterPro" id="IPR025558">
    <property type="entry name" value="DUF4283"/>
</dbReference>
<proteinExistence type="predicted"/>
<gene>
    <name evidence="3" type="ORF">Tsubulata_037168</name>
</gene>
<keyword evidence="4" id="KW-1185">Reference proteome</keyword>
<evidence type="ECO:0000313" key="3">
    <source>
        <dbReference type="EMBL" id="KAJ4850429.1"/>
    </source>
</evidence>
<reference evidence="3" key="2">
    <citation type="journal article" date="2023" name="Plants (Basel)">
        <title>Annotation of the Turnera subulata (Passifloraceae) Draft Genome Reveals the S-Locus Evolved after the Divergence of Turneroideae from Passifloroideae in a Stepwise Manner.</title>
        <authorList>
            <person name="Henning P.M."/>
            <person name="Roalson E.H."/>
            <person name="Mir W."/>
            <person name="McCubbin A.G."/>
            <person name="Shore J.S."/>
        </authorList>
    </citation>
    <scope>NUCLEOTIDE SEQUENCE</scope>
    <source>
        <strain evidence="3">F60SS</strain>
    </source>
</reference>
<feature type="domain" description="DUF4283" evidence="2">
    <location>
        <begin position="36"/>
        <end position="112"/>
    </location>
</feature>
<protein>
    <recommendedName>
        <fullName evidence="2">DUF4283 domain-containing protein</fullName>
    </recommendedName>
</protein>